<dbReference type="EMBL" id="JAVDWO010000007">
    <property type="protein sequence ID" value="MDR7193276.1"/>
    <property type="molecule type" value="Genomic_DNA"/>
</dbReference>
<dbReference type="CDD" id="cd00093">
    <property type="entry name" value="HTH_XRE"/>
    <property type="match status" value="1"/>
</dbReference>
<dbReference type="Proteomes" id="UP001256588">
    <property type="component" value="Unassembled WGS sequence"/>
</dbReference>
<dbReference type="PROSITE" id="PS50943">
    <property type="entry name" value="HTH_CROC1"/>
    <property type="match status" value="1"/>
</dbReference>
<feature type="domain" description="HTH cro/C1-type" evidence="1">
    <location>
        <begin position="14"/>
        <end position="73"/>
    </location>
</feature>
<name>A0ABU1XX03_9GAMM</name>
<protein>
    <submittedName>
        <fullName evidence="2">Transcriptional regulator with XRE-family HTH domain</fullName>
    </submittedName>
</protein>
<dbReference type="SUPFAM" id="SSF47413">
    <property type="entry name" value="lambda repressor-like DNA-binding domains"/>
    <property type="match status" value="1"/>
</dbReference>
<comment type="caution">
    <text evidence="2">The sequence shown here is derived from an EMBL/GenBank/DDBJ whole genome shotgun (WGS) entry which is preliminary data.</text>
</comment>
<dbReference type="Gene3D" id="1.10.260.40">
    <property type="entry name" value="lambda repressor-like DNA-binding domains"/>
    <property type="match status" value="1"/>
</dbReference>
<organism evidence="2 3">
    <name type="scientific">Luteimonas terrae</name>
    <dbReference type="NCBI Taxonomy" id="1530191"/>
    <lineage>
        <taxon>Bacteria</taxon>
        <taxon>Pseudomonadati</taxon>
        <taxon>Pseudomonadota</taxon>
        <taxon>Gammaproteobacteria</taxon>
        <taxon>Lysobacterales</taxon>
        <taxon>Lysobacteraceae</taxon>
        <taxon>Luteimonas</taxon>
    </lineage>
</organism>
<evidence type="ECO:0000259" key="1">
    <source>
        <dbReference type="PROSITE" id="PS50943"/>
    </source>
</evidence>
<reference evidence="2 3" key="1">
    <citation type="submission" date="2023-07" db="EMBL/GenBank/DDBJ databases">
        <title>Sorghum-associated microbial communities from plants grown in Nebraska, USA.</title>
        <authorList>
            <person name="Schachtman D."/>
        </authorList>
    </citation>
    <scope>NUCLEOTIDE SEQUENCE [LARGE SCALE GENOMIC DNA]</scope>
    <source>
        <strain evidence="2 3">4099</strain>
    </source>
</reference>
<gene>
    <name evidence="2" type="ORF">J2W68_002010</name>
</gene>
<dbReference type="InterPro" id="IPR010982">
    <property type="entry name" value="Lambda_DNA-bd_dom_sf"/>
</dbReference>
<evidence type="ECO:0000313" key="3">
    <source>
        <dbReference type="Proteomes" id="UP001256588"/>
    </source>
</evidence>
<proteinExistence type="predicted"/>
<sequence length="109" mass="12118">MPKASPRAIFSARIKQARKLRGIDSQRALGAMMGLDKERASSRVNRYERESSGVDLKGLAELADALQVPMAYLVAEDEATADILLSLSLLSAKQRKDLIVWINEKFDKN</sequence>
<keyword evidence="3" id="KW-1185">Reference proteome</keyword>
<dbReference type="SMART" id="SM00530">
    <property type="entry name" value="HTH_XRE"/>
    <property type="match status" value="1"/>
</dbReference>
<evidence type="ECO:0000313" key="2">
    <source>
        <dbReference type="EMBL" id="MDR7193276.1"/>
    </source>
</evidence>
<dbReference type="InterPro" id="IPR001387">
    <property type="entry name" value="Cro/C1-type_HTH"/>
</dbReference>
<accession>A0ABU1XX03</accession>